<evidence type="ECO:0000259" key="7">
    <source>
        <dbReference type="PROSITE" id="PS51918"/>
    </source>
</evidence>
<dbReference type="PROSITE" id="PS51918">
    <property type="entry name" value="RADICAL_SAM"/>
    <property type="match status" value="1"/>
</dbReference>
<dbReference type="GO" id="GO:0046872">
    <property type="term" value="F:metal ion binding"/>
    <property type="evidence" value="ECO:0007669"/>
    <property type="project" value="UniProtKB-KW"/>
</dbReference>
<dbReference type="SUPFAM" id="SSF102114">
    <property type="entry name" value="Radical SAM enzymes"/>
    <property type="match status" value="1"/>
</dbReference>
<evidence type="ECO:0000256" key="4">
    <source>
        <dbReference type="ARBA" id="ARBA00022723"/>
    </source>
</evidence>
<dbReference type="HAMAP" id="MF_00206">
    <property type="entry name" value="Lipoyl_synth"/>
    <property type="match status" value="1"/>
</dbReference>
<dbReference type="PANTHER" id="PTHR10949">
    <property type="entry name" value="LIPOYL SYNTHASE"/>
    <property type="match status" value="1"/>
</dbReference>
<name>X1JZX4_9ZZZZ</name>
<evidence type="ECO:0000256" key="1">
    <source>
        <dbReference type="ARBA" id="ARBA00001966"/>
    </source>
</evidence>
<dbReference type="AlphaFoldDB" id="X1JZX4"/>
<keyword evidence="3" id="KW-0949">S-adenosyl-L-methionine</keyword>
<dbReference type="GO" id="GO:0051539">
    <property type="term" value="F:4 iron, 4 sulfur cluster binding"/>
    <property type="evidence" value="ECO:0007669"/>
    <property type="project" value="UniProtKB-KW"/>
</dbReference>
<keyword evidence="4" id="KW-0479">Metal-binding</keyword>
<sequence length="178" mass="20185">MQLKYLVITSVNRDDLPDGGAGHFRDCINKVRQQCPDMKFEILTPDFRNCQARALKILHTALPFVFAHNIETVPSLYRIARSGGNYQRSLNLLKTAKEGPDNIQTKSSIMLGLGETDTEVEQVLKDLRNIGCERVTIGQYLKPSKNSLEVVEYVTPAKFDWWKQKAIELGFSWVISSP</sequence>
<evidence type="ECO:0000256" key="2">
    <source>
        <dbReference type="ARBA" id="ARBA00022485"/>
    </source>
</evidence>
<dbReference type="GO" id="GO:0016992">
    <property type="term" value="F:lipoate synthase activity"/>
    <property type="evidence" value="ECO:0007669"/>
    <property type="project" value="InterPro"/>
</dbReference>
<evidence type="ECO:0000313" key="8">
    <source>
        <dbReference type="EMBL" id="GAH99792.1"/>
    </source>
</evidence>
<accession>X1JZX4</accession>
<dbReference type="NCBIfam" id="NF004019">
    <property type="entry name" value="PRK05481.1"/>
    <property type="match status" value="1"/>
</dbReference>
<feature type="domain" description="Radical SAM core" evidence="7">
    <location>
        <begin position="1"/>
        <end position="172"/>
    </location>
</feature>
<comment type="cofactor">
    <cofactor evidence="1">
        <name>[4Fe-4S] cluster</name>
        <dbReference type="ChEBI" id="CHEBI:49883"/>
    </cofactor>
</comment>
<protein>
    <recommendedName>
        <fullName evidence="7">Radical SAM core domain-containing protein</fullName>
    </recommendedName>
</protein>
<evidence type="ECO:0000256" key="6">
    <source>
        <dbReference type="ARBA" id="ARBA00023014"/>
    </source>
</evidence>
<gene>
    <name evidence="8" type="ORF">S06H3_07659</name>
</gene>
<proteinExistence type="inferred from homology"/>
<dbReference type="InterPro" id="IPR013785">
    <property type="entry name" value="Aldolase_TIM"/>
</dbReference>
<dbReference type="InterPro" id="IPR058240">
    <property type="entry name" value="rSAM_sf"/>
</dbReference>
<evidence type="ECO:0000256" key="5">
    <source>
        <dbReference type="ARBA" id="ARBA00023004"/>
    </source>
</evidence>
<dbReference type="Gene3D" id="3.20.20.70">
    <property type="entry name" value="Aldolase class I"/>
    <property type="match status" value="1"/>
</dbReference>
<keyword evidence="2" id="KW-0004">4Fe-4S</keyword>
<dbReference type="Pfam" id="PF04055">
    <property type="entry name" value="Radical_SAM"/>
    <property type="match status" value="1"/>
</dbReference>
<feature type="non-terminal residue" evidence="8">
    <location>
        <position position="178"/>
    </location>
</feature>
<dbReference type="PANTHER" id="PTHR10949:SF0">
    <property type="entry name" value="LIPOYL SYNTHASE, MITOCHONDRIAL"/>
    <property type="match status" value="1"/>
</dbReference>
<keyword evidence="6" id="KW-0411">Iron-sulfur</keyword>
<dbReference type="EMBL" id="BARV01003132">
    <property type="protein sequence ID" value="GAH99792.1"/>
    <property type="molecule type" value="Genomic_DNA"/>
</dbReference>
<dbReference type="NCBIfam" id="NF009544">
    <property type="entry name" value="PRK12928.1"/>
    <property type="match status" value="1"/>
</dbReference>
<comment type="caution">
    <text evidence="8">The sequence shown here is derived from an EMBL/GenBank/DDBJ whole genome shotgun (WGS) entry which is preliminary data.</text>
</comment>
<reference evidence="8" key="1">
    <citation type="journal article" date="2014" name="Front. Microbiol.">
        <title>High frequency of phylogenetically diverse reductive dehalogenase-homologous genes in deep subseafloor sedimentary metagenomes.</title>
        <authorList>
            <person name="Kawai M."/>
            <person name="Futagami T."/>
            <person name="Toyoda A."/>
            <person name="Takaki Y."/>
            <person name="Nishi S."/>
            <person name="Hori S."/>
            <person name="Arai W."/>
            <person name="Tsubouchi T."/>
            <person name="Morono Y."/>
            <person name="Uchiyama I."/>
            <person name="Ito T."/>
            <person name="Fujiyama A."/>
            <person name="Inagaki F."/>
            <person name="Takami H."/>
        </authorList>
    </citation>
    <scope>NUCLEOTIDE SEQUENCE</scope>
    <source>
        <strain evidence="8">Expedition CK06-06</strain>
    </source>
</reference>
<evidence type="ECO:0000256" key="3">
    <source>
        <dbReference type="ARBA" id="ARBA00022691"/>
    </source>
</evidence>
<organism evidence="8">
    <name type="scientific">marine sediment metagenome</name>
    <dbReference type="NCBI Taxonomy" id="412755"/>
    <lineage>
        <taxon>unclassified sequences</taxon>
        <taxon>metagenomes</taxon>
        <taxon>ecological metagenomes</taxon>
    </lineage>
</organism>
<keyword evidence="5" id="KW-0408">Iron</keyword>
<dbReference type="InterPro" id="IPR003698">
    <property type="entry name" value="Lipoyl_synth"/>
</dbReference>
<dbReference type="InterPro" id="IPR007197">
    <property type="entry name" value="rSAM"/>
</dbReference>